<protein>
    <submittedName>
        <fullName evidence="1">Uncharacterized protein</fullName>
    </submittedName>
</protein>
<sequence>MNLNGKKFVVNQPGHKFCGLDEDVHFLHFLNLQPKLSQNFGSMPLLPRNIPPGSHSWQQLEFIRSRFNRQLCLSTKGADLTDLPAP</sequence>
<dbReference type="AlphaFoldDB" id="A0A518GLF1"/>
<organism evidence="1 2">
    <name type="scientific">Planctopirus ephydatiae</name>
    <dbReference type="NCBI Taxonomy" id="2528019"/>
    <lineage>
        <taxon>Bacteria</taxon>
        <taxon>Pseudomonadati</taxon>
        <taxon>Planctomycetota</taxon>
        <taxon>Planctomycetia</taxon>
        <taxon>Planctomycetales</taxon>
        <taxon>Planctomycetaceae</taxon>
        <taxon>Planctopirus</taxon>
    </lineage>
</organism>
<name>A0A518GLF1_9PLAN</name>
<dbReference type="KEGG" id="peh:Spb1_13000"/>
<keyword evidence="2" id="KW-1185">Reference proteome</keyword>
<proteinExistence type="predicted"/>
<gene>
    <name evidence="1" type="ORF">Spb1_13000</name>
</gene>
<dbReference type="EMBL" id="CP036299">
    <property type="protein sequence ID" value="QDV29397.1"/>
    <property type="molecule type" value="Genomic_DNA"/>
</dbReference>
<evidence type="ECO:0000313" key="2">
    <source>
        <dbReference type="Proteomes" id="UP000315349"/>
    </source>
</evidence>
<reference evidence="1 2" key="1">
    <citation type="submission" date="2019-02" db="EMBL/GenBank/DDBJ databases">
        <title>Deep-cultivation of Planctomycetes and their phenomic and genomic characterization uncovers novel biology.</title>
        <authorList>
            <person name="Wiegand S."/>
            <person name="Jogler M."/>
            <person name="Boedeker C."/>
            <person name="Pinto D."/>
            <person name="Vollmers J."/>
            <person name="Rivas-Marin E."/>
            <person name="Kohn T."/>
            <person name="Peeters S.H."/>
            <person name="Heuer A."/>
            <person name="Rast P."/>
            <person name="Oberbeckmann S."/>
            <person name="Bunk B."/>
            <person name="Jeske O."/>
            <person name="Meyerdierks A."/>
            <person name="Storesund J.E."/>
            <person name="Kallscheuer N."/>
            <person name="Luecker S."/>
            <person name="Lage O.M."/>
            <person name="Pohl T."/>
            <person name="Merkel B.J."/>
            <person name="Hornburger P."/>
            <person name="Mueller R.-W."/>
            <person name="Bruemmer F."/>
            <person name="Labrenz M."/>
            <person name="Spormann A.M."/>
            <person name="Op den Camp H."/>
            <person name="Overmann J."/>
            <person name="Amann R."/>
            <person name="Jetten M.S.M."/>
            <person name="Mascher T."/>
            <person name="Medema M.H."/>
            <person name="Devos D.P."/>
            <person name="Kaster A.-K."/>
            <person name="Ovreas L."/>
            <person name="Rohde M."/>
            <person name="Galperin M.Y."/>
            <person name="Jogler C."/>
        </authorList>
    </citation>
    <scope>NUCLEOTIDE SEQUENCE [LARGE SCALE GENOMIC DNA]</scope>
    <source>
        <strain evidence="1 2">Spb1</strain>
    </source>
</reference>
<evidence type="ECO:0000313" key="1">
    <source>
        <dbReference type="EMBL" id="QDV29397.1"/>
    </source>
</evidence>
<dbReference type="Proteomes" id="UP000315349">
    <property type="component" value="Chromosome"/>
</dbReference>
<accession>A0A518GLF1</accession>